<evidence type="ECO:0000256" key="6">
    <source>
        <dbReference type="ARBA" id="ARBA00022989"/>
    </source>
</evidence>
<dbReference type="InterPro" id="IPR023395">
    <property type="entry name" value="MCP_dom_sf"/>
</dbReference>
<dbReference type="PROSITE" id="PS50920">
    <property type="entry name" value="SOLCAR"/>
    <property type="match status" value="3"/>
</dbReference>
<comment type="caution">
    <text evidence="11">The sequence shown here is derived from an EMBL/GenBank/DDBJ whole genome shotgun (WGS) entry which is preliminary data.</text>
</comment>
<dbReference type="EMBL" id="CAJFCV020000005">
    <property type="protein sequence ID" value="CAG9125889.1"/>
    <property type="molecule type" value="Genomic_DNA"/>
</dbReference>
<accession>A0A811M0R3</accession>
<organism evidence="11 12">
    <name type="scientific">Bursaphelenchus xylophilus</name>
    <name type="common">Pinewood nematode worm</name>
    <name type="synonym">Aphelenchoides xylophilus</name>
    <dbReference type="NCBI Taxonomy" id="6326"/>
    <lineage>
        <taxon>Eukaryota</taxon>
        <taxon>Metazoa</taxon>
        <taxon>Ecdysozoa</taxon>
        <taxon>Nematoda</taxon>
        <taxon>Chromadorea</taxon>
        <taxon>Rhabditida</taxon>
        <taxon>Tylenchina</taxon>
        <taxon>Tylenchomorpha</taxon>
        <taxon>Aphelenchoidea</taxon>
        <taxon>Aphelenchoididae</taxon>
        <taxon>Bursaphelenchus</taxon>
    </lineage>
</organism>
<comment type="subcellular location">
    <subcellularLocation>
        <location evidence="1">Membrane</location>
        <topology evidence="1">Multi-pass membrane protein</topology>
    </subcellularLocation>
</comment>
<evidence type="ECO:0000256" key="4">
    <source>
        <dbReference type="ARBA" id="ARBA00022692"/>
    </source>
</evidence>
<keyword evidence="7 8" id="KW-0472">Membrane</keyword>
<keyword evidence="5" id="KW-0677">Repeat</keyword>
<evidence type="ECO:0000256" key="10">
    <source>
        <dbReference type="SAM" id="MobiDB-lite"/>
    </source>
</evidence>
<dbReference type="Proteomes" id="UP000582659">
    <property type="component" value="Unassembled WGS sequence"/>
</dbReference>
<feature type="repeat" description="Solcar" evidence="8">
    <location>
        <begin position="160"/>
        <end position="247"/>
    </location>
</feature>
<dbReference type="AlphaFoldDB" id="A0A811M0R3"/>
<evidence type="ECO:0000313" key="12">
    <source>
        <dbReference type="Proteomes" id="UP000659654"/>
    </source>
</evidence>
<dbReference type="Gene3D" id="1.50.40.10">
    <property type="entry name" value="Mitochondrial carrier domain"/>
    <property type="match status" value="1"/>
</dbReference>
<evidence type="ECO:0000313" key="11">
    <source>
        <dbReference type="EMBL" id="CAD5232830.1"/>
    </source>
</evidence>
<name>A0A811M0R3_BURXY</name>
<proteinExistence type="inferred from homology"/>
<evidence type="ECO:0000256" key="7">
    <source>
        <dbReference type="ARBA" id="ARBA00023136"/>
    </source>
</evidence>
<gene>
    <name evidence="11" type="ORF">BXYJ_LOCUS12921</name>
</gene>
<evidence type="ECO:0000256" key="2">
    <source>
        <dbReference type="ARBA" id="ARBA00006375"/>
    </source>
</evidence>
<keyword evidence="6" id="KW-1133">Transmembrane helix</keyword>
<dbReference type="OrthoDB" id="448427at2759"/>
<evidence type="ECO:0000256" key="3">
    <source>
        <dbReference type="ARBA" id="ARBA00022448"/>
    </source>
</evidence>
<evidence type="ECO:0000256" key="1">
    <source>
        <dbReference type="ARBA" id="ARBA00004141"/>
    </source>
</evidence>
<feature type="region of interest" description="Disordered" evidence="10">
    <location>
        <begin position="15"/>
        <end position="63"/>
    </location>
</feature>
<dbReference type="SUPFAM" id="SSF103506">
    <property type="entry name" value="Mitochondrial carrier"/>
    <property type="match status" value="1"/>
</dbReference>
<protein>
    <submittedName>
        <fullName evidence="11">(pine wood nematode) hypothetical protein</fullName>
    </submittedName>
</protein>
<sequence>MIKRLPRLRSRLLAPALSGSGSEPGARAGAGNFGVGSGSRAQSRSQASQRSQNHAQSSTKTTPDLAGAPRWYFGGLAGILSVASTHPLDLAKVHQQTHFHNLPLHKVFQRVYRSDGLRGLFNGLSAALLRQLTYSTVRFGVYHEIRRQLSGRKCELRFKEKVVLDGVSGAIGGAVGQFADIVNVRLQHDVKLHLYDRRRYSHVFDGISRISREEGGRVLFNGMSMNIARGALMTIGQLSVYDKIKPFVMSKCNFSDNFSAHVILSSLAATVATILTQPLDVVKTKMMNKRPGEFHALWHCVVHTAMGGVQGFYKGFFPALTRLIPHTVLLMVTYEQLRLRFGKYSKCDARIFFKLGAHVVSGPHINS</sequence>
<feature type="repeat" description="Solcar" evidence="8">
    <location>
        <begin position="256"/>
        <end position="340"/>
    </location>
</feature>
<dbReference type="EMBL" id="CAJFDI010000005">
    <property type="protein sequence ID" value="CAD5232830.1"/>
    <property type="molecule type" value="Genomic_DNA"/>
</dbReference>
<dbReference type="Pfam" id="PF00153">
    <property type="entry name" value="Mito_carr"/>
    <property type="match status" value="3"/>
</dbReference>
<dbReference type="InterPro" id="IPR018108">
    <property type="entry name" value="MCP_transmembrane"/>
</dbReference>
<feature type="compositionally biased region" description="Low complexity" evidence="10">
    <location>
        <begin position="38"/>
        <end position="58"/>
    </location>
</feature>
<keyword evidence="3 9" id="KW-0813">Transport</keyword>
<dbReference type="InterPro" id="IPR050391">
    <property type="entry name" value="Mito_Metabolite_Transporter"/>
</dbReference>
<feature type="repeat" description="Solcar" evidence="8">
    <location>
        <begin position="65"/>
        <end position="148"/>
    </location>
</feature>
<evidence type="ECO:0000256" key="9">
    <source>
        <dbReference type="RuleBase" id="RU000488"/>
    </source>
</evidence>
<dbReference type="PANTHER" id="PTHR45618">
    <property type="entry name" value="MITOCHONDRIAL DICARBOXYLATE CARRIER-RELATED"/>
    <property type="match status" value="1"/>
</dbReference>
<keyword evidence="12" id="KW-1185">Reference proteome</keyword>
<evidence type="ECO:0000256" key="8">
    <source>
        <dbReference type="PROSITE-ProRule" id="PRU00282"/>
    </source>
</evidence>
<dbReference type="GO" id="GO:0016020">
    <property type="term" value="C:membrane"/>
    <property type="evidence" value="ECO:0007669"/>
    <property type="project" value="UniProtKB-SubCell"/>
</dbReference>
<comment type="similarity">
    <text evidence="2 9">Belongs to the mitochondrial carrier (TC 2.A.29) family.</text>
</comment>
<evidence type="ECO:0000256" key="5">
    <source>
        <dbReference type="ARBA" id="ARBA00022737"/>
    </source>
</evidence>
<keyword evidence="4 8" id="KW-0812">Transmembrane</keyword>
<reference evidence="11" key="1">
    <citation type="submission" date="2020-09" db="EMBL/GenBank/DDBJ databases">
        <authorList>
            <person name="Kikuchi T."/>
        </authorList>
    </citation>
    <scope>NUCLEOTIDE SEQUENCE</scope>
    <source>
        <strain evidence="11">Ka4C1</strain>
    </source>
</reference>
<dbReference type="Proteomes" id="UP000659654">
    <property type="component" value="Unassembled WGS sequence"/>
</dbReference>